<accession>A0A2H4UU66</accession>
<reference evidence="1" key="1">
    <citation type="journal article" date="2017" name="Elife">
        <title>The kinetoplastid-infecting Bodo saltans virus (BsV), a window into the most abundant giant viruses in the sea.</title>
        <authorList>
            <person name="Deeg C.M."/>
            <person name="Chow C.-E.T."/>
            <person name="Suttle C.A."/>
        </authorList>
    </citation>
    <scope>NUCLEOTIDE SEQUENCE</scope>
    <source>
        <strain evidence="1">NG1</strain>
    </source>
</reference>
<sequence length="157" mass="18790">MMSPMQLMDKIINKSDKNMITHQCEMFATIQEVFENSCIEKLYKKICETCDDGNKHYIKYIIESMFTLISCDNLRELSPTTLIILEKINHFFCCKESFVHEYLYWIACLQITFLLVSEDNDGRNFYTEDTFIESVCKEYLCMKKKDEYRQKSLELEK</sequence>
<evidence type="ECO:0000313" key="1">
    <source>
        <dbReference type="EMBL" id="ATZ80379.1"/>
    </source>
</evidence>
<gene>
    <name evidence="1" type="ORF">BMW23_0322</name>
</gene>
<organism evidence="1">
    <name type="scientific">Bodo saltans virus</name>
    <dbReference type="NCBI Taxonomy" id="2024608"/>
    <lineage>
        <taxon>Viruses</taxon>
        <taxon>Varidnaviria</taxon>
        <taxon>Bamfordvirae</taxon>
        <taxon>Nucleocytoviricota</taxon>
        <taxon>Megaviricetes</taxon>
        <taxon>Imitervirales</taxon>
        <taxon>Mimiviridae</taxon>
        <taxon>Klosneuvirinae</taxon>
        <taxon>Theiavirus</taxon>
        <taxon>Theiavirus salishense</taxon>
    </lineage>
</organism>
<keyword evidence="2" id="KW-1185">Reference proteome</keyword>
<dbReference type="EMBL" id="MF782455">
    <property type="protein sequence ID" value="ATZ80379.1"/>
    <property type="molecule type" value="Genomic_DNA"/>
</dbReference>
<protein>
    <submittedName>
        <fullName evidence="1">Uncharacterized protein</fullName>
    </submittedName>
</protein>
<evidence type="ECO:0000313" key="2">
    <source>
        <dbReference type="Proteomes" id="UP000240325"/>
    </source>
</evidence>
<name>A0A2H4UU66_9VIRU</name>
<proteinExistence type="predicted"/>
<dbReference type="Proteomes" id="UP000240325">
    <property type="component" value="Segment"/>
</dbReference>